<accession>A0ABT9NY53</accession>
<keyword evidence="2" id="KW-1185">Reference proteome</keyword>
<comment type="caution">
    <text evidence="1">The sequence shown here is derived from an EMBL/GenBank/DDBJ whole genome shotgun (WGS) entry which is preliminary data.</text>
</comment>
<evidence type="ECO:0000313" key="2">
    <source>
        <dbReference type="Proteomes" id="UP001235712"/>
    </source>
</evidence>
<organism evidence="1 2">
    <name type="scientific">Kineosporia succinea</name>
    <dbReference type="NCBI Taxonomy" id="84632"/>
    <lineage>
        <taxon>Bacteria</taxon>
        <taxon>Bacillati</taxon>
        <taxon>Actinomycetota</taxon>
        <taxon>Actinomycetes</taxon>
        <taxon>Kineosporiales</taxon>
        <taxon>Kineosporiaceae</taxon>
        <taxon>Kineosporia</taxon>
    </lineage>
</organism>
<dbReference type="Proteomes" id="UP001235712">
    <property type="component" value="Unassembled WGS sequence"/>
</dbReference>
<dbReference type="EMBL" id="JAUSQZ010000001">
    <property type="protein sequence ID" value="MDP9825241.1"/>
    <property type="molecule type" value="Genomic_DNA"/>
</dbReference>
<reference evidence="1 2" key="1">
    <citation type="submission" date="2023-07" db="EMBL/GenBank/DDBJ databases">
        <title>Sequencing the genomes of 1000 actinobacteria strains.</title>
        <authorList>
            <person name="Klenk H.-P."/>
        </authorList>
    </citation>
    <scope>NUCLEOTIDE SEQUENCE [LARGE SCALE GENOMIC DNA]</scope>
    <source>
        <strain evidence="1 2">DSM 44388</strain>
    </source>
</reference>
<protein>
    <submittedName>
        <fullName evidence="1">Uncharacterized protein</fullName>
    </submittedName>
</protein>
<dbReference type="RefSeq" id="WP_307238825.1">
    <property type="nucleotide sequence ID" value="NZ_JAUSQZ010000001.1"/>
</dbReference>
<sequence length="145" mass="15404">MAVSAFMYGPAMQSLANKEIDIDSDALKVMLCTSSYTPNQDTHRYRSSITNEITGTGYTAGGAALTGVTVAYNSTTNTLTIDCDDVTWATSTLTARYAVFYDSSPASDSVRPVLCYWDFGADIASSSGPFTLTISTGGLITWTVS</sequence>
<proteinExistence type="predicted"/>
<evidence type="ECO:0000313" key="1">
    <source>
        <dbReference type="EMBL" id="MDP9825241.1"/>
    </source>
</evidence>
<name>A0ABT9NY53_9ACTN</name>
<gene>
    <name evidence="1" type="ORF">J2S57_000990</name>
</gene>